<dbReference type="AlphaFoldDB" id="A4JCD1"/>
<evidence type="ECO:0000313" key="2">
    <source>
        <dbReference type="Proteomes" id="UP000002287"/>
    </source>
</evidence>
<reference evidence="2" key="1">
    <citation type="submission" date="2007-03" db="EMBL/GenBank/DDBJ databases">
        <title>Complete sequence of chromosome 1 of Burkholderia vietnamiensis G4.</title>
        <authorList>
            <consortium name="US DOE Joint Genome Institute"/>
            <person name="Copeland A."/>
            <person name="Lucas S."/>
            <person name="Lapidus A."/>
            <person name="Barry K."/>
            <person name="Detter J.C."/>
            <person name="Glavina del Rio T."/>
            <person name="Hammon N."/>
            <person name="Israni S."/>
            <person name="Dalin E."/>
            <person name="Tice H."/>
            <person name="Pitluck S."/>
            <person name="Chain P."/>
            <person name="Malfatti S."/>
            <person name="Shin M."/>
            <person name="Vergez L."/>
            <person name="Schmutz J."/>
            <person name="Larimer F."/>
            <person name="Land M."/>
            <person name="Hauser L."/>
            <person name="Kyrpides N."/>
            <person name="Tiedje J."/>
            <person name="Richardson P."/>
        </authorList>
    </citation>
    <scope>NUCLEOTIDE SEQUENCE [LARGE SCALE GENOMIC DNA]</scope>
    <source>
        <strain evidence="2">G4 / LMG 22486</strain>
    </source>
</reference>
<dbReference type="Proteomes" id="UP000002287">
    <property type="component" value="Chromosome 1"/>
</dbReference>
<dbReference type="EMBL" id="CP000614">
    <property type="protein sequence ID" value="ABO53934.1"/>
    <property type="molecule type" value="Genomic_DNA"/>
</dbReference>
<dbReference type="KEGG" id="bvi:Bcep1808_0923"/>
<sequence>MTGFWRELVNRRRVCAHSNGIDVILIKRALKICLTRLDRPIYKVSTPSPDAAPIGNRHAVTGVREAAINGSFFDGGVNNQVQHP</sequence>
<dbReference type="HOGENOM" id="CLU_2521319_0_0_4"/>
<name>A4JCD1_BURVG</name>
<proteinExistence type="predicted"/>
<accession>A4JCD1</accession>
<protein>
    <submittedName>
        <fullName evidence="1">Uncharacterized protein</fullName>
    </submittedName>
</protein>
<gene>
    <name evidence="1" type="ordered locus">Bcep1808_0923</name>
</gene>
<evidence type="ECO:0000313" key="1">
    <source>
        <dbReference type="EMBL" id="ABO53934.1"/>
    </source>
</evidence>
<organism evidence="1 2">
    <name type="scientific">Burkholderia vietnamiensis (strain G4 / LMG 22486)</name>
    <name type="common">Burkholderia cepacia (strain R1808)</name>
    <dbReference type="NCBI Taxonomy" id="269482"/>
    <lineage>
        <taxon>Bacteria</taxon>
        <taxon>Pseudomonadati</taxon>
        <taxon>Pseudomonadota</taxon>
        <taxon>Betaproteobacteria</taxon>
        <taxon>Burkholderiales</taxon>
        <taxon>Burkholderiaceae</taxon>
        <taxon>Burkholderia</taxon>
        <taxon>Burkholderia cepacia complex</taxon>
    </lineage>
</organism>